<dbReference type="RefSeq" id="WP_058506092.1">
    <property type="nucleotide sequence ID" value="NZ_CAAAIF010000015.1"/>
</dbReference>
<keyword evidence="2" id="KW-1185">Reference proteome</keyword>
<sequence>MTQIKVFTLLLPKFGKKQGFKKNSNQIVSKKRNKRGSKLKHLAFFALLYFPMFSANANSNFASVQFVVDVANALRKEFNVGFQAMQTQVNNVFNQLSTNVSAQITSINQELKRDLEPLKEQINNLPIRSHHIGDRIEGGVVFFVDASLQHGLVASLDDVHEGIEWRNGESGDRLINAAGLGVGAGETNTRLIIAQQTVDQQDGQYAALLAANYQVTAQGASCSALSNHELCYGGWFLPSLQELSLLLTNLKQTPVGHRPEGTYWSSTEGNFTQSWALDSNQAEPLLLDKAVLGKIRAIRKF</sequence>
<dbReference type="EMBL" id="LNYO01000027">
    <property type="protein sequence ID" value="KTD32205.1"/>
    <property type="molecule type" value="Genomic_DNA"/>
</dbReference>
<dbReference type="AlphaFoldDB" id="A0A0W0WIQ0"/>
<dbReference type="PATRIC" id="fig|45070.6.peg.3290"/>
<name>A0A0W0WIQ0_9GAMM</name>
<protein>
    <submittedName>
        <fullName evidence="1">Legionella vir region protein</fullName>
    </submittedName>
</protein>
<dbReference type="Proteomes" id="UP000054725">
    <property type="component" value="Unassembled WGS sequence"/>
</dbReference>
<proteinExistence type="predicted"/>
<evidence type="ECO:0000313" key="2">
    <source>
        <dbReference type="Proteomes" id="UP000054725"/>
    </source>
</evidence>
<reference evidence="1 2" key="1">
    <citation type="submission" date="2015-11" db="EMBL/GenBank/DDBJ databases">
        <title>Genomic analysis of 38 Legionella species identifies large and diverse effector repertoires.</title>
        <authorList>
            <person name="Burstein D."/>
            <person name="Amaro F."/>
            <person name="Zusman T."/>
            <person name="Lifshitz Z."/>
            <person name="Cohen O."/>
            <person name="Gilbert J.A."/>
            <person name="Pupko T."/>
            <person name="Shuman H.A."/>
            <person name="Segal G."/>
        </authorList>
    </citation>
    <scope>NUCLEOTIDE SEQUENCE [LARGE SCALE GENOMIC DNA]</scope>
    <source>
        <strain evidence="1 2">ATCC 49506</strain>
    </source>
</reference>
<evidence type="ECO:0000313" key="1">
    <source>
        <dbReference type="EMBL" id="KTD32205.1"/>
    </source>
</evidence>
<gene>
    <name evidence="1" type="primary">lvrE_2</name>
    <name evidence="1" type="ORF">Lnau_3116</name>
</gene>
<dbReference type="STRING" id="45070.Lnau_3116"/>
<organism evidence="1 2">
    <name type="scientific">Legionella nautarum</name>
    <dbReference type="NCBI Taxonomy" id="45070"/>
    <lineage>
        <taxon>Bacteria</taxon>
        <taxon>Pseudomonadati</taxon>
        <taxon>Pseudomonadota</taxon>
        <taxon>Gammaproteobacteria</taxon>
        <taxon>Legionellales</taxon>
        <taxon>Legionellaceae</taxon>
        <taxon>Legionella</taxon>
    </lineage>
</organism>
<dbReference type="OrthoDB" id="5573519at2"/>
<comment type="caution">
    <text evidence="1">The sequence shown here is derived from an EMBL/GenBank/DDBJ whole genome shotgun (WGS) entry which is preliminary data.</text>
</comment>
<accession>A0A0W0WIQ0</accession>